<dbReference type="InterPro" id="IPR021005">
    <property type="entry name" value="Znf_CGNR"/>
</dbReference>
<reference evidence="2 3" key="1">
    <citation type="journal article" date="2019" name="Int. J. Syst. Evol. Microbiol.">
        <title>The Global Catalogue of Microorganisms (GCM) 10K type strain sequencing project: providing services to taxonomists for standard genome sequencing and annotation.</title>
        <authorList>
            <consortium name="The Broad Institute Genomics Platform"/>
            <consortium name="The Broad Institute Genome Sequencing Center for Infectious Disease"/>
            <person name="Wu L."/>
            <person name="Ma J."/>
        </authorList>
    </citation>
    <scope>NUCLEOTIDE SEQUENCE [LARGE SCALE GENOMIC DNA]</scope>
    <source>
        <strain evidence="2 3">JCM 13244</strain>
    </source>
</reference>
<keyword evidence="3" id="KW-1185">Reference proteome</keyword>
<comment type="caution">
    <text evidence="2">The sequence shown here is derived from an EMBL/GenBank/DDBJ whole genome shotgun (WGS) entry which is preliminary data.</text>
</comment>
<gene>
    <name evidence="2" type="ORF">GCM10009680_36930</name>
</gene>
<dbReference type="Pfam" id="PF07336">
    <property type="entry name" value="ABATE"/>
    <property type="match status" value="1"/>
</dbReference>
<dbReference type="Pfam" id="PF11706">
    <property type="entry name" value="zf-CGNR"/>
    <property type="match status" value="1"/>
</dbReference>
<evidence type="ECO:0000313" key="3">
    <source>
        <dbReference type="Proteomes" id="UP001499947"/>
    </source>
</evidence>
<evidence type="ECO:0000313" key="2">
    <source>
        <dbReference type="EMBL" id="GAA1693870.1"/>
    </source>
</evidence>
<dbReference type="InterPro" id="IPR023286">
    <property type="entry name" value="ABATE_dom_sf"/>
</dbReference>
<organism evidence="2 3">
    <name type="scientific">Streptomyces yatensis</name>
    <dbReference type="NCBI Taxonomy" id="155177"/>
    <lineage>
        <taxon>Bacteria</taxon>
        <taxon>Bacillati</taxon>
        <taxon>Actinomycetota</taxon>
        <taxon>Actinomycetes</taxon>
        <taxon>Kitasatosporales</taxon>
        <taxon>Streptomycetaceae</taxon>
        <taxon>Streptomyces</taxon>
        <taxon>Streptomyces violaceusniger group</taxon>
    </lineage>
</organism>
<sequence length="209" mass="22560">MVTEGVPTSAPLLGEPLPVELMNTVTADRGHTHDALDSDVGAAAWLRAVAGRLGAETVIEAGRLDEDAVRPVAGTLRALRDALRQLAAETTEDPRPPATAPELARPEAITTLNALAPAWPELVWPADGPPSRAYRGPGTAAELAVQLIAHQAVELFTGPDRERLRPCLAPNCLLFFVKHHARREWCSPACGNRVRVARHYRRHHTGPQS</sequence>
<evidence type="ECO:0000259" key="1">
    <source>
        <dbReference type="Pfam" id="PF11706"/>
    </source>
</evidence>
<feature type="domain" description="Zinc finger CGNR" evidence="1">
    <location>
        <begin position="163"/>
        <end position="203"/>
    </location>
</feature>
<dbReference type="PANTHER" id="PTHR35525">
    <property type="entry name" value="BLL6575 PROTEIN"/>
    <property type="match status" value="1"/>
</dbReference>
<dbReference type="Gene3D" id="1.10.3300.10">
    <property type="entry name" value="Jann2411-like domain"/>
    <property type="match status" value="1"/>
</dbReference>
<dbReference type="PANTHER" id="PTHR35525:SF3">
    <property type="entry name" value="BLL6575 PROTEIN"/>
    <property type="match status" value="1"/>
</dbReference>
<proteinExistence type="predicted"/>
<protein>
    <submittedName>
        <fullName evidence="2">CGNR zinc finger domain-containing protein</fullName>
    </submittedName>
</protein>
<dbReference type="RefSeq" id="WP_211127764.1">
    <property type="nucleotide sequence ID" value="NZ_BAAALR010000045.1"/>
</dbReference>
<dbReference type="InterPro" id="IPR010852">
    <property type="entry name" value="ABATE"/>
</dbReference>
<dbReference type="Proteomes" id="UP001499947">
    <property type="component" value="Unassembled WGS sequence"/>
</dbReference>
<accession>A0ABN2HUV4</accession>
<dbReference type="SUPFAM" id="SSF160904">
    <property type="entry name" value="Jann2411-like"/>
    <property type="match status" value="1"/>
</dbReference>
<dbReference type="EMBL" id="BAAALR010000045">
    <property type="protein sequence ID" value="GAA1693870.1"/>
    <property type="molecule type" value="Genomic_DNA"/>
</dbReference>
<name>A0ABN2HUV4_9ACTN</name>